<dbReference type="Proteomes" id="UP000656881">
    <property type="component" value="Unassembled WGS sequence"/>
</dbReference>
<comment type="caution">
    <text evidence="2">The sequence shown here is derived from an EMBL/GenBank/DDBJ whole genome shotgun (WGS) entry which is preliminary data.</text>
</comment>
<feature type="region of interest" description="Disordered" evidence="1">
    <location>
        <begin position="1"/>
        <end position="20"/>
    </location>
</feature>
<evidence type="ECO:0000313" key="3">
    <source>
        <dbReference type="Proteomes" id="UP000656881"/>
    </source>
</evidence>
<evidence type="ECO:0000256" key="1">
    <source>
        <dbReference type="SAM" id="MobiDB-lite"/>
    </source>
</evidence>
<dbReference type="RefSeq" id="WP_189176766.1">
    <property type="nucleotide sequence ID" value="NZ_BMNG01000016.1"/>
</dbReference>
<gene>
    <name evidence="2" type="ORF">GCM10012286_66630</name>
</gene>
<keyword evidence="3" id="KW-1185">Reference proteome</keyword>
<evidence type="ECO:0000313" key="2">
    <source>
        <dbReference type="EMBL" id="GGO55156.1"/>
    </source>
</evidence>
<dbReference type="Gene3D" id="1.10.357.10">
    <property type="entry name" value="Tetracycline Repressor, domain 2"/>
    <property type="match status" value="1"/>
</dbReference>
<reference evidence="3" key="1">
    <citation type="journal article" date="2019" name="Int. J. Syst. Evol. Microbiol.">
        <title>The Global Catalogue of Microorganisms (GCM) 10K type strain sequencing project: providing services to taxonomists for standard genome sequencing and annotation.</title>
        <authorList>
            <consortium name="The Broad Institute Genomics Platform"/>
            <consortium name="The Broad Institute Genome Sequencing Center for Infectious Disease"/>
            <person name="Wu L."/>
            <person name="Ma J."/>
        </authorList>
    </citation>
    <scope>NUCLEOTIDE SEQUENCE [LARGE SCALE GENOMIC DNA]</scope>
    <source>
        <strain evidence="3">CGMCC 4.7349</strain>
    </source>
</reference>
<dbReference type="SUPFAM" id="SSF46689">
    <property type="entry name" value="Homeodomain-like"/>
    <property type="match status" value="1"/>
</dbReference>
<organism evidence="2 3">
    <name type="scientific">Streptomyces lasiicapitis</name>
    <dbReference type="NCBI Taxonomy" id="1923961"/>
    <lineage>
        <taxon>Bacteria</taxon>
        <taxon>Bacillati</taxon>
        <taxon>Actinomycetota</taxon>
        <taxon>Actinomycetes</taxon>
        <taxon>Kitasatosporales</taxon>
        <taxon>Streptomycetaceae</taxon>
        <taxon>Streptomyces</taxon>
    </lineage>
</organism>
<dbReference type="EMBL" id="BMNG01000016">
    <property type="protein sequence ID" value="GGO55156.1"/>
    <property type="molecule type" value="Genomic_DNA"/>
</dbReference>
<dbReference type="InterPro" id="IPR009057">
    <property type="entry name" value="Homeodomain-like_sf"/>
</dbReference>
<sequence length="219" mass="23794">MTEGRSGSATGAREGRSRQKLRTRRALIEAAVTLIREGRPVTIADAAEAAEVSLATAYRYFSSPKELLDETQLLVSAPDFTADLPSDPAERLDTLVSRVADVQFGDEAVWRALLQASLERWFRQEKDGGSAAGEIPTRNRTRLGLTRTALDPLADALPPELHHRLTMAVNLVYGMEALITTRDACGLEPDEAKDVMRWAAGALLEKALREASTGYGSDG</sequence>
<protein>
    <submittedName>
        <fullName evidence="2">TetR family transcriptional regulator</fullName>
    </submittedName>
</protein>
<accession>A0ABQ2MNR1</accession>
<name>A0ABQ2MNR1_9ACTN</name>
<proteinExistence type="predicted"/>